<evidence type="ECO:0000259" key="8">
    <source>
        <dbReference type="PROSITE" id="PS50928"/>
    </source>
</evidence>
<keyword evidence="5 7" id="KW-1133">Transmembrane helix</keyword>
<feature type="domain" description="ABC transmembrane type-1" evidence="8">
    <location>
        <begin position="88"/>
        <end position="292"/>
    </location>
</feature>
<evidence type="ECO:0000256" key="3">
    <source>
        <dbReference type="ARBA" id="ARBA00022475"/>
    </source>
</evidence>
<evidence type="ECO:0000313" key="9">
    <source>
        <dbReference type="EMBL" id="MEE3928155.1"/>
    </source>
</evidence>
<dbReference type="RefSeq" id="WP_330500567.1">
    <property type="nucleotide sequence ID" value="NZ_JAZDWZ010000002.1"/>
</dbReference>
<proteinExistence type="inferred from homology"/>
<evidence type="ECO:0000256" key="4">
    <source>
        <dbReference type="ARBA" id="ARBA00022692"/>
    </source>
</evidence>
<gene>
    <name evidence="9" type="ORF">V2E24_01005</name>
</gene>
<dbReference type="Proteomes" id="UP001344817">
    <property type="component" value="Unassembled WGS sequence"/>
</dbReference>
<keyword evidence="3" id="KW-1003">Cell membrane</keyword>
<reference evidence="9" key="1">
    <citation type="submission" date="2024-01" db="EMBL/GenBank/DDBJ databases">
        <title>Genome sequence of Mycoplasma ciconiae type strain DSM 25251.</title>
        <authorList>
            <person name="Spergser J."/>
        </authorList>
    </citation>
    <scope>NUCLEOTIDE SEQUENCE [LARGE SCALE GENOMIC DNA]</scope>
    <source>
        <strain evidence="9">DSM 25251</strain>
    </source>
</reference>
<evidence type="ECO:0000256" key="7">
    <source>
        <dbReference type="RuleBase" id="RU363032"/>
    </source>
</evidence>
<organism evidence="9 10">
    <name type="scientific">Mycoplasmopsis ciconiae</name>
    <dbReference type="NCBI Taxonomy" id="561067"/>
    <lineage>
        <taxon>Bacteria</taxon>
        <taxon>Bacillati</taxon>
        <taxon>Mycoplasmatota</taxon>
        <taxon>Mycoplasmoidales</taxon>
        <taxon>Metamycoplasmataceae</taxon>
        <taxon>Mycoplasmopsis</taxon>
    </lineage>
</organism>
<evidence type="ECO:0000256" key="6">
    <source>
        <dbReference type="ARBA" id="ARBA00023136"/>
    </source>
</evidence>
<sequence length="302" mass="35483">MLSLFIIWLNPLPQSALDALNNDKLSNELLYSRYTEEYHLNKPIFIRVLILFSGYFKGDFGNLSSLNNLINVTKNEHLSNWDYFFVQNKVSYLIAFISVVISLLLGYLLGFYAAVTKYAIFDYLINTFIIVFISISPILFIPVLNLIRNSYGEIIKYDPKNIKMFIFAVFALVLITLVSITQIIRNQIKQILKTNYYKLALIIAKNKWIIFWKYIFKNSLYTLLDMLPFLVVGLFSMSIFLEIYFDFPGNWSKLYTLILLKESSTIIFIFFSLAFVYTLVYIFKELIKEIFYKPLSEAKVYE</sequence>
<dbReference type="SUPFAM" id="SSF161098">
    <property type="entry name" value="MetI-like"/>
    <property type="match status" value="1"/>
</dbReference>
<dbReference type="EMBL" id="JAZDWZ010000002">
    <property type="protein sequence ID" value="MEE3928155.1"/>
    <property type="molecule type" value="Genomic_DNA"/>
</dbReference>
<dbReference type="Gene3D" id="1.10.3720.10">
    <property type="entry name" value="MetI-like"/>
    <property type="match status" value="1"/>
</dbReference>
<comment type="caution">
    <text evidence="9">The sequence shown here is derived from an EMBL/GenBank/DDBJ whole genome shotgun (WGS) entry which is preliminary data.</text>
</comment>
<protein>
    <submittedName>
        <fullName evidence="9">ABC transporter permease subunit</fullName>
    </submittedName>
</protein>
<keyword evidence="10" id="KW-1185">Reference proteome</keyword>
<keyword evidence="4 7" id="KW-0812">Transmembrane</keyword>
<dbReference type="PANTHER" id="PTHR30465:SF0">
    <property type="entry name" value="OLIGOPEPTIDE TRANSPORT SYSTEM PERMEASE PROTEIN APPB"/>
    <property type="match status" value="1"/>
</dbReference>
<feature type="transmembrane region" description="Helical" evidence="7">
    <location>
        <begin position="165"/>
        <end position="184"/>
    </location>
</feature>
<evidence type="ECO:0000256" key="2">
    <source>
        <dbReference type="ARBA" id="ARBA00022448"/>
    </source>
</evidence>
<evidence type="ECO:0000313" key="10">
    <source>
        <dbReference type="Proteomes" id="UP001344817"/>
    </source>
</evidence>
<name>A0ABU7MKU4_9BACT</name>
<dbReference type="PANTHER" id="PTHR30465">
    <property type="entry name" value="INNER MEMBRANE ABC TRANSPORTER"/>
    <property type="match status" value="1"/>
</dbReference>
<evidence type="ECO:0000256" key="1">
    <source>
        <dbReference type="ARBA" id="ARBA00004651"/>
    </source>
</evidence>
<dbReference type="InterPro" id="IPR035906">
    <property type="entry name" value="MetI-like_sf"/>
</dbReference>
<feature type="transmembrane region" description="Helical" evidence="7">
    <location>
        <begin position="120"/>
        <end position="144"/>
    </location>
</feature>
<comment type="subcellular location">
    <subcellularLocation>
        <location evidence="1 7">Cell membrane</location>
        <topology evidence="1 7">Multi-pass membrane protein</topology>
    </subcellularLocation>
</comment>
<feature type="transmembrane region" description="Helical" evidence="7">
    <location>
        <begin position="265"/>
        <end position="283"/>
    </location>
</feature>
<comment type="similarity">
    <text evidence="7">Belongs to the binding-protein-dependent transport system permease family.</text>
</comment>
<feature type="transmembrane region" description="Helical" evidence="7">
    <location>
        <begin position="227"/>
        <end position="245"/>
    </location>
</feature>
<evidence type="ECO:0000256" key="5">
    <source>
        <dbReference type="ARBA" id="ARBA00022989"/>
    </source>
</evidence>
<dbReference type="CDD" id="cd06261">
    <property type="entry name" value="TM_PBP2"/>
    <property type="match status" value="1"/>
</dbReference>
<dbReference type="PROSITE" id="PS50928">
    <property type="entry name" value="ABC_TM1"/>
    <property type="match status" value="1"/>
</dbReference>
<dbReference type="Pfam" id="PF00528">
    <property type="entry name" value="BPD_transp_1"/>
    <property type="match status" value="1"/>
</dbReference>
<feature type="transmembrane region" description="Helical" evidence="7">
    <location>
        <begin position="90"/>
        <end position="114"/>
    </location>
</feature>
<keyword evidence="6 7" id="KW-0472">Membrane</keyword>
<dbReference type="InterPro" id="IPR000515">
    <property type="entry name" value="MetI-like"/>
</dbReference>
<keyword evidence="2 7" id="KW-0813">Transport</keyword>
<accession>A0ABU7MKU4</accession>